<name>A0ABP9LHV5_9RHOB</name>
<comment type="caution">
    <text evidence="1">The sequence shown here is derived from an EMBL/GenBank/DDBJ whole genome shotgun (WGS) entry which is preliminary data.</text>
</comment>
<gene>
    <name evidence="1" type="ORF">GCM10023209_25850</name>
</gene>
<dbReference type="Proteomes" id="UP001499910">
    <property type="component" value="Unassembled WGS sequence"/>
</dbReference>
<dbReference type="EMBL" id="BAABHW010000003">
    <property type="protein sequence ID" value="GAA5076544.1"/>
    <property type="molecule type" value="Genomic_DNA"/>
</dbReference>
<evidence type="ECO:0000313" key="2">
    <source>
        <dbReference type="Proteomes" id="UP001499910"/>
    </source>
</evidence>
<organism evidence="1 2">
    <name type="scientific">[Roseibacterium] beibuensis</name>
    <dbReference type="NCBI Taxonomy" id="1193142"/>
    <lineage>
        <taxon>Bacteria</taxon>
        <taxon>Pseudomonadati</taxon>
        <taxon>Pseudomonadota</taxon>
        <taxon>Alphaproteobacteria</taxon>
        <taxon>Rhodobacterales</taxon>
        <taxon>Roseobacteraceae</taxon>
        <taxon>Roseicyclus</taxon>
    </lineage>
</organism>
<evidence type="ECO:0000313" key="1">
    <source>
        <dbReference type="EMBL" id="GAA5076544.1"/>
    </source>
</evidence>
<evidence type="ECO:0008006" key="3">
    <source>
        <dbReference type="Google" id="ProtNLM"/>
    </source>
</evidence>
<dbReference type="RefSeq" id="WP_259548429.1">
    <property type="nucleotide sequence ID" value="NZ_JANXIR010000003.1"/>
</dbReference>
<keyword evidence="2" id="KW-1185">Reference proteome</keyword>
<sequence>MSEPQVDPVVEVALTEEAAAPDLRDLAAMGDGPTPDAAPARIPDAAAVTSEDPQLSPLGLPCGLTVDATAQPAAMVALDILSPCQPDTTVTVEHSGLTITARTDALGLLTLDIPAFETPAFFTVRMGDGTEDSLLVPLADLRAYDRIGVSWAGHAALSLHAMEFGARFGEEGHVWAETPRTPAAALDGTGGFLTQLGDPTMDDPMLAQVYTLPRDTLSEGDSVRLSLDAEITAANCGDPAEARTLRAEAAGRVEVTPLTFTHPGCDAVGDFLVLQNLLGDVRLASN</sequence>
<reference evidence="2" key="1">
    <citation type="journal article" date="2019" name="Int. J. Syst. Evol. Microbiol.">
        <title>The Global Catalogue of Microorganisms (GCM) 10K type strain sequencing project: providing services to taxonomists for standard genome sequencing and annotation.</title>
        <authorList>
            <consortium name="The Broad Institute Genomics Platform"/>
            <consortium name="The Broad Institute Genome Sequencing Center for Infectious Disease"/>
            <person name="Wu L."/>
            <person name="Ma J."/>
        </authorList>
    </citation>
    <scope>NUCLEOTIDE SEQUENCE [LARGE SCALE GENOMIC DNA]</scope>
    <source>
        <strain evidence="2">JCM 18015</strain>
    </source>
</reference>
<proteinExistence type="predicted"/>
<accession>A0ABP9LHV5</accession>
<protein>
    <recommendedName>
        <fullName evidence="3">Translocase</fullName>
    </recommendedName>
</protein>